<evidence type="ECO:0000256" key="5">
    <source>
        <dbReference type="SAM" id="MobiDB-lite"/>
    </source>
</evidence>
<protein>
    <recommendedName>
        <fullName evidence="9">HTH CENPB-type domain-containing protein</fullName>
    </recommendedName>
</protein>
<evidence type="ECO:0000256" key="2">
    <source>
        <dbReference type="ARBA" id="ARBA00023125"/>
    </source>
</evidence>
<evidence type="ECO:0000313" key="8">
    <source>
        <dbReference type="EMBL" id="JAS96911.1"/>
    </source>
</evidence>
<comment type="subcellular location">
    <subcellularLocation>
        <location evidence="1 4">Nucleus</location>
    </subcellularLocation>
</comment>
<evidence type="ECO:0000259" key="7">
    <source>
        <dbReference type="PROSITE" id="PS51253"/>
    </source>
</evidence>
<feature type="domain" description="HTH psq-type" evidence="6">
    <location>
        <begin position="8"/>
        <end position="57"/>
    </location>
</feature>
<sequence length="462" mass="52287">MCTMSVCEKRKHKTLTLSEKAEIIRRVENGEKLIDLAAVYGVGRATVYDIRKNRDKIVGFVRDNDGAFKERKTLKLGGYPQVEEALYKWFVQEVDNNNSISGEMIRDRARIIYKEIMNKDDFRASEGWLDKFKKRYGIRALFSGGGKLQYEIGLVNTSVGDVFTDLDQMTANNNSETAFKEEEYSNDEKLPEVVDMLQPMRIKEEALELEDFVDVDNSYQEASELQDQDIERNICKPVLELKEPKLPFQEKTNEKSNEIIRLMGVVSKLERVSDQIATATFGDSYDQFGKYIATLLRGLPQRTVISLKQQMVQAVLKVKFAEEQNESISETPKNSEKCPVVTPLLEISDKTNFASVKTFADNSQHLSNLQHQMISENTDISCTFTERPSTSILPTGGTSSTPSSKLTGDVSNLSNITYIDTNSQKFTIPQGTPNSTANLLLGHIPEREPQSTSRQPFTQHQK</sequence>
<keyword evidence="3 4" id="KW-0539">Nucleus</keyword>
<dbReference type="Gene3D" id="1.10.10.60">
    <property type="entry name" value="Homeodomain-like"/>
    <property type="match status" value="2"/>
</dbReference>
<accession>A0A1B6JCC3</accession>
<dbReference type="InterPro" id="IPR006600">
    <property type="entry name" value="HTH_CenpB_DNA-bd_dom"/>
</dbReference>
<feature type="region of interest" description="Disordered" evidence="5">
    <location>
        <begin position="386"/>
        <end position="406"/>
    </location>
</feature>
<organism evidence="8">
    <name type="scientific">Homalodisca liturata</name>
    <dbReference type="NCBI Taxonomy" id="320908"/>
    <lineage>
        <taxon>Eukaryota</taxon>
        <taxon>Metazoa</taxon>
        <taxon>Ecdysozoa</taxon>
        <taxon>Arthropoda</taxon>
        <taxon>Hexapoda</taxon>
        <taxon>Insecta</taxon>
        <taxon>Pterygota</taxon>
        <taxon>Neoptera</taxon>
        <taxon>Paraneoptera</taxon>
        <taxon>Hemiptera</taxon>
        <taxon>Auchenorrhyncha</taxon>
        <taxon>Membracoidea</taxon>
        <taxon>Cicadellidae</taxon>
        <taxon>Cicadellinae</taxon>
        <taxon>Proconiini</taxon>
        <taxon>Homalodisca</taxon>
    </lineage>
</organism>
<proteinExistence type="predicted"/>
<dbReference type="GO" id="GO:0003677">
    <property type="term" value="F:DNA binding"/>
    <property type="evidence" value="ECO:0007669"/>
    <property type="project" value="UniProtKB-UniRule"/>
</dbReference>
<dbReference type="AlphaFoldDB" id="A0A1B6JCC3"/>
<evidence type="ECO:0000256" key="4">
    <source>
        <dbReference type="PROSITE-ProRule" id="PRU00320"/>
    </source>
</evidence>
<feature type="compositionally biased region" description="Low complexity" evidence="5">
    <location>
        <begin position="388"/>
        <end position="406"/>
    </location>
</feature>
<dbReference type="PANTHER" id="PTHR19303">
    <property type="entry name" value="TRANSPOSON"/>
    <property type="match status" value="1"/>
</dbReference>
<keyword evidence="2 4" id="KW-0238">DNA-binding</keyword>
<dbReference type="PROSITE" id="PS51253">
    <property type="entry name" value="HTH_CENPB"/>
    <property type="match status" value="1"/>
</dbReference>
<dbReference type="InterPro" id="IPR050863">
    <property type="entry name" value="CenT-Element_Derived"/>
</dbReference>
<evidence type="ECO:0000259" key="6">
    <source>
        <dbReference type="PROSITE" id="PS50960"/>
    </source>
</evidence>
<dbReference type="PANTHER" id="PTHR19303:SF16">
    <property type="entry name" value="JERKY PROTEIN HOMOLOG-LIKE"/>
    <property type="match status" value="1"/>
</dbReference>
<evidence type="ECO:0000256" key="3">
    <source>
        <dbReference type="ARBA" id="ARBA00023242"/>
    </source>
</evidence>
<dbReference type="SUPFAM" id="SSF46689">
    <property type="entry name" value="Homeodomain-like"/>
    <property type="match status" value="2"/>
</dbReference>
<dbReference type="PROSITE" id="PS50960">
    <property type="entry name" value="HTH_PSQ"/>
    <property type="match status" value="1"/>
</dbReference>
<evidence type="ECO:0008006" key="9">
    <source>
        <dbReference type="Google" id="ProtNLM"/>
    </source>
</evidence>
<feature type="DNA-binding region" description="H-T-H motif" evidence="4">
    <location>
        <begin position="33"/>
        <end position="53"/>
    </location>
</feature>
<dbReference type="Pfam" id="PF03221">
    <property type="entry name" value="HTH_Tnp_Tc5"/>
    <property type="match status" value="1"/>
</dbReference>
<feature type="non-terminal residue" evidence="8">
    <location>
        <position position="462"/>
    </location>
</feature>
<dbReference type="SMART" id="SM00674">
    <property type="entry name" value="CENPB"/>
    <property type="match status" value="1"/>
</dbReference>
<dbReference type="InterPro" id="IPR007889">
    <property type="entry name" value="HTH_Psq"/>
</dbReference>
<reference evidence="8" key="1">
    <citation type="submission" date="2015-11" db="EMBL/GenBank/DDBJ databases">
        <title>De novo transcriptome assembly of four potential Pierce s Disease insect vectors from Arizona vineyards.</title>
        <authorList>
            <person name="Tassone E.E."/>
        </authorList>
    </citation>
    <scope>NUCLEOTIDE SEQUENCE</scope>
</reference>
<dbReference type="Pfam" id="PF04218">
    <property type="entry name" value="CENP-B_N"/>
    <property type="match status" value="1"/>
</dbReference>
<dbReference type="GO" id="GO:0005634">
    <property type="term" value="C:nucleus"/>
    <property type="evidence" value="ECO:0007669"/>
    <property type="project" value="UniProtKB-SubCell"/>
</dbReference>
<dbReference type="EMBL" id="GECU01010795">
    <property type="protein sequence ID" value="JAS96911.1"/>
    <property type="molecule type" value="Transcribed_RNA"/>
</dbReference>
<gene>
    <name evidence="8" type="ORF">g.29504</name>
</gene>
<evidence type="ECO:0000256" key="1">
    <source>
        <dbReference type="ARBA" id="ARBA00004123"/>
    </source>
</evidence>
<dbReference type="InterPro" id="IPR009057">
    <property type="entry name" value="Homeodomain-like_sf"/>
</dbReference>
<name>A0A1B6JCC3_9HEMI</name>
<feature type="domain" description="HTH CENPB-type" evidence="7">
    <location>
        <begin position="70"/>
        <end position="142"/>
    </location>
</feature>